<accession>A0A815N7X6</accession>
<dbReference type="OrthoDB" id="9990341at2759"/>
<feature type="transmembrane region" description="Helical" evidence="1">
    <location>
        <begin position="90"/>
        <end position="114"/>
    </location>
</feature>
<feature type="transmembrane region" description="Helical" evidence="1">
    <location>
        <begin position="7"/>
        <end position="27"/>
    </location>
</feature>
<keyword evidence="1" id="KW-1133">Transmembrane helix</keyword>
<feature type="transmembrane region" description="Helical" evidence="1">
    <location>
        <begin position="181"/>
        <end position="205"/>
    </location>
</feature>
<gene>
    <name evidence="2" type="ORF">EDS130_LOCUS38328</name>
</gene>
<evidence type="ECO:0000313" key="2">
    <source>
        <dbReference type="EMBL" id="CAF1432915.1"/>
    </source>
</evidence>
<dbReference type="EMBL" id="CAJNOJ010000397">
    <property type="protein sequence ID" value="CAF1432915.1"/>
    <property type="molecule type" value="Genomic_DNA"/>
</dbReference>
<feature type="transmembrane region" description="Helical" evidence="1">
    <location>
        <begin position="47"/>
        <end position="69"/>
    </location>
</feature>
<evidence type="ECO:0000313" key="3">
    <source>
        <dbReference type="Proteomes" id="UP000663852"/>
    </source>
</evidence>
<keyword evidence="1" id="KW-0472">Membrane</keyword>
<dbReference type="AlphaFoldDB" id="A0A815N7X6"/>
<reference evidence="2" key="1">
    <citation type="submission" date="2021-02" db="EMBL/GenBank/DDBJ databases">
        <authorList>
            <person name="Nowell W R."/>
        </authorList>
    </citation>
    <scope>NUCLEOTIDE SEQUENCE</scope>
</reference>
<proteinExistence type="predicted"/>
<sequence length="207" mass="23053">MGFKERFPRWLIIIFAVVQLVLTLAIIGTELGSFYNNVAHGTIWAGFWSALFYIPTCVLLFVMICCCRGRCYATYVLVLQGKISKSSQNFTLCIDFVALCLLTSVAVIYFAVYFQDNLCKCYLGDNLCCALRDMKSFNQDYDQIANECSPVTVNGVQTVVDPCSSSPPTAKLPYLRAQISFAGAMIITCIVYAVVYIFAMFGICFGH</sequence>
<name>A0A815N7X6_ADIRI</name>
<evidence type="ECO:0008006" key="4">
    <source>
        <dbReference type="Google" id="ProtNLM"/>
    </source>
</evidence>
<comment type="caution">
    <text evidence="2">The sequence shown here is derived from an EMBL/GenBank/DDBJ whole genome shotgun (WGS) entry which is preliminary data.</text>
</comment>
<evidence type="ECO:0000256" key="1">
    <source>
        <dbReference type="SAM" id="Phobius"/>
    </source>
</evidence>
<keyword evidence="1" id="KW-0812">Transmembrane</keyword>
<protein>
    <recommendedName>
        <fullName evidence="4">Transmembrane protein</fullName>
    </recommendedName>
</protein>
<organism evidence="2 3">
    <name type="scientific">Adineta ricciae</name>
    <name type="common">Rotifer</name>
    <dbReference type="NCBI Taxonomy" id="249248"/>
    <lineage>
        <taxon>Eukaryota</taxon>
        <taxon>Metazoa</taxon>
        <taxon>Spiralia</taxon>
        <taxon>Gnathifera</taxon>
        <taxon>Rotifera</taxon>
        <taxon>Eurotatoria</taxon>
        <taxon>Bdelloidea</taxon>
        <taxon>Adinetida</taxon>
        <taxon>Adinetidae</taxon>
        <taxon>Adineta</taxon>
    </lineage>
</organism>
<dbReference type="Proteomes" id="UP000663852">
    <property type="component" value="Unassembled WGS sequence"/>
</dbReference>